<dbReference type="Gene3D" id="3.40.630.10">
    <property type="entry name" value="Zn peptidases"/>
    <property type="match status" value="2"/>
</dbReference>
<dbReference type="EMBL" id="JACOOT010000036">
    <property type="protein sequence ID" value="MBC5652480.1"/>
    <property type="molecule type" value="Genomic_DNA"/>
</dbReference>
<evidence type="ECO:0000256" key="1">
    <source>
        <dbReference type="ARBA" id="ARBA00001947"/>
    </source>
</evidence>
<dbReference type="GO" id="GO:0016787">
    <property type="term" value="F:hydrolase activity"/>
    <property type="evidence" value="ECO:0007669"/>
    <property type="project" value="UniProtKB-KW"/>
</dbReference>
<dbReference type="PROSITE" id="PS00758">
    <property type="entry name" value="ARGE_DAPE_CPG2_1"/>
    <property type="match status" value="1"/>
</dbReference>
<name>A0A8I0AD63_9FIRM</name>
<comment type="caution">
    <text evidence="6">The sequence shown here is derived from an EMBL/GenBank/DDBJ whole genome shotgun (WGS) entry which is preliminary data.</text>
</comment>
<dbReference type="NCBIfam" id="NF009555">
    <property type="entry name" value="PRK13004.1"/>
    <property type="match status" value="1"/>
</dbReference>
<keyword evidence="3 6" id="KW-0378">Hydrolase</keyword>
<evidence type="ECO:0000256" key="2">
    <source>
        <dbReference type="ARBA" id="ARBA00022723"/>
    </source>
</evidence>
<dbReference type="InterPro" id="IPR050072">
    <property type="entry name" value="Peptidase_M20A"/>
</dbReference>
<keyword evidence="7" id="KW-1185">Reference proteome</keyword>
<dbReference type="InterPro" id="IPR036264">
    <property type="entry name" value="Bact_exopeptidase_dim_dom"/>
</dbReference>
<dbReference type="GO" id="GO:0046872">
    <property type="term" value="F:metal ion binding"/>
    <property type="evidence" value="ECO:0007669"/>
    <property type="project" value="UniProtKB-KW"/>
</dbReference>
<evidence type="ECO:0000256" key="3">
    <source>
        <dbReference type="ARBA" id="ARBA00022801"/>
    </source>
</evidence>
<keyword evidence="2" id="KW-0479">Metal-binding</keyword>
<dbReference type="Pfam" id="PF07687">
    <property type="entry name" value="M20_dimer"/>
    <property type="match status" value="1"/>
</dbReference>
<dbReference type="Proteomes" id="UP000652847">
    <property type="component" value="Unassembled WGS sequence"/>
</dbReference>
<proteinExistence type="predicted"/>
<dbReference type="AlphaFoldDB" id="A0A8I0AD63"/>
<feature type="domain" description="Peptidase M20 dimerisation" evidence="5">
    <location>
        <begin position="173"/>
        <end position="280"/>
    </location>
</feature>
<dbReference type="SUPFAM" id="SSF55031">
    <property type="entry name" value="Bacterial exopeptidase dimerisation domain"/>
    <property type="match status" value="1"/>
</dbReference>
<dbReference type="PANTHER" id="PTHR43808">
    <property type="entry name" value="ACETYLORNITHINE DEACETYLASE"/>
    <property type="match status" value="1"/>
</dbReference>
<dbReference type="RefSeq" id="WP_186901782.1">
    <property type="nucleotide sequence ID" value="NZ_JACOOT010000036.1"/>
</dbReference>
<dbReference type="InterPro" id="IPR011650">
    <property type="entry name" value="Peptidase_M20_dimer"/>
</dbReference>
<evidence type="ECO:0000256" key="4">
    <source>
        <dbReference type="ARBA" id="ARBA00022833"/>
    </source>
</evidence>
<dbReference type="Gene3D" id="3.30.70.360">
    <property type="match status" value="1"/>
</dbReference>
<gene>
    <name evidence="6" type="ORF">H8S54_15540</name>
</gene>
<evidence type="ECO:0000313" key="7">
    <source>
        <dbReference type="Proteomes" id="UP000652847"/>
    </source>
</evidence>
<dbReference type="Pfam" id="PF01546">
    <property type="entry name" value="Peptidase_M20"/>
    <property type="match status" value="1"/>
</dbReference>
<comment type="cofactor">
    <cofactor evidence="1">
        <name>Zn(2+)</name>
        <dbReference type="ChEBI" id="CHEBI:29105"/>
    </cofactor>
</comment>
<dbReference type="InterPro" id="IPR002933">
    <property type="entry name" value="Peptidase_M20"/>
</dbReference>
<accession>A0A8I0AD63</accession>
<keyword evidence="4" id="KW-0862">Zinc</keyword>
<dbReference type="InterPro" id="IPR001261">
    <property type="entry name" value="ArgE/DapE_CS"/>
</dbReference>
<protein>
    <submittedName>
        <fullName evidence="6">YgeY family selenium metabolism-linked hydrolase</fullName>
    </submittedName>
</protein>
<sequence>MKLTEERKEEVLALCKKLISIRSYSGEEKGVADALKDFMKEKKFDQITTDKYGNVIGQIKGTKPGRKVLFDGHMDTVPADNKEVWSHDPFVPVVEDGKLYGRGTSDMKGAVAAFFCAAAYFLEDHGKNFAGEIHTAGVVHEECFEGVAARSISELVNPDYVVIGEASGLNIKTGQRGRAEILLETFGKAAHSANPEKGVNAVKKMCRLISELDKLQPPVHEQLGKGIMEVTDIISSPYPGASVVPEYCRATLDRRLLTGETKESVLAPVKELIARLEKEDPQFSAKASFSVGKEKCYTDAEIQGERFFPGWYYDPKEDYIQKILGKVREAGYDPELTQYSFCTNGSHYAGEKGIPTIGLGPSREDLAHTVDEYVELTQLFGGVECYYAVMEALLL</sequence>
<evidence type="ECO:0000259" key="5">
    <source>
        <dbReference type="Pfam" id="PF07687"/>
    </source>
</evidence>
<dbReference type="SUPFAM" id="SSF53187">
    <property type="entry name" value="Zn-dependent exopeptidases"/>
    <property type="match status" value="1"/>
</dbReference>
<reference evidence="6 7" key="1">
    <citation type="submission" date="2020-08" db="EMBL/GenBank/DDBJ databases">
        <title>Genome public.</title>
        <authorList>
            <person name="Liu C."/>
            <person name="Sun Q."/>
        </authorList>
    </citation>
    <scope>NUCLEOTIDE SEQUENCE [LARGE SCALE GENOMIC DNA]</scope>
    <source>
        <strain evidence="6 7">BX17</strain>
    </source>
</reference>
<evidence type="ECO:0000313" key="6">
    <source>
        <dbReference type="EMBL" id="MBC5652480.1"/>
    </source>
</evidence>
<organism evidence="6 7">
    <name type="scientific">Blautia segnis</name>
    <dbReference type="NCBI Taxonomy" id="2763030"/>
    <lineage>
        <taxon>Bacteria</taxon>
        <taxon>Bacillati</taxon>
        <taxon>Bacillota</taxon>
        <taxon>Clostridia</taxon>
        <taxon>Lachnospirales</taxon>
        <taxon>Lachnospiraceae</taxon>
        <taxon>Blautia</taxon>
    </lineage>
</organism>